<keyword evidence="2" id="KW-0732">Signal</keyword>
<feature type="domain" description="CBM3" evidence="4">
    <location>
        <begin position="1277"/>
        <end position="1429"/>
    </location>
</feature>
<dbReference type="InterPro" id="IPR056541">
    <property type="entry name" value="Ig-like_POM152"/>
</dbReference>
<dbReference type="Pfam" id="PF24312">
    <property type="entry name" value="Ig-like_POM152"/>
    <property type="match status" value="1"/>
</dbReference>
<dbReference type="EMBL" id="CP095053">
    <property type="protein sequence ID" value="UOR03524.1"/>
    <property type="molecule type" value="Genomic_DNA"/>
</dbReference>
<dbReference type="SMART" id="SM01067">
    <property type="entry name" value="CBM_3"/>
    <property type="match status" value="2"/>
</dbReference>
<keyword evidence="1" id="KW-0677">Repeat</keyword>
<dbReference type="Pfam" id="PF00942">
    <property type="entry name" value="CBM_3"/>
    <property type="match status" value="2"/>
</dbReference>
<feature type="chain" id="PRO_5035932879" evidence="2">
    <location>
        <begin position="40"/>
        <end position="1688"/>
    </location>
</feature>
<dbReference type="GO" id="GO:0005975">
    <property type="term" value="P:carbohydrate metabolic process"/>
    <property type="evidence" value="ECO:0007669"/>
    <property type="project" value="InterPro"/>
</dbReference>
<dbReference type="KEGG" id="haei:MUN82_11255"/>
<reference evidence="5 6" key="1">
    <citation type="submission" date="2022-04" db="EMBL/GenBank/DDBJ databases">
        <title>Hymenobacter sp. isolated from the air.</title>
        <authorList>
            <person name="Won M."/>
            <person name="Lee C.-M."/>
            <person name="Woen H.-Y."/>
            <person name="Kwon S.-W."/>
        </authorList>
    </citation>
    <scope>NUCLEOTIDE SEQUENCE [LARGE SCALE GENOMIC DNA]</scope>
    <source>
        <strain evidence="6">5413 J-13</strain>
    </source>
</reference>
<dbReference type="Gene3D" id="2.60.40.4070">
    <property type="match status" value="1"/>
</dbReference>
<dbReference type="NCBIfam" id="TIGR04183">
    <property type="entry name" value="Por_Secre_tail"/>
    <property type="match status" value="1"/>
</dbReference>
<evidence type="ECO:0000256" key="2">
    <source>
        <dbReference type="SAM" id="SignalP"/>
    </source>
</evidence>
<evidence type="ECO:0000259" key="4">
    <source>
        <dbReference type="PROSITE" id="PS51172"/>
    </source>
</evidence>
<dbReference type="InterPro" id="IPR026444">
    <property type="entry name" value="Secre_tail"/>
</dbReference>
<dbReference type="PROSITE" id="PS50093">
    <property type="entry name" value="PKD"/>
    <property type="match status" value="1"/>
</dbReference>
<protein>
    <submittedName>
        <fullName evidence="5">T9SS type A sorting domain-containing protein</fullName>
    </submittedName>
</protein>
<dbReference type="InterPro" id="IPR050964">
    <property type="entry name" value="Striated_Muscle_Regulatory"/>
</dbReference>
<dbReference type="PROSITE" id="PS51172">
    <property type="entry name" value="CBM3"/>
    <property type="match status" value="2"/>
</dbReference>
<dbReference type="InterPro" id="IPR000601">
    <property type="entry name" value="PKD_dom"/>
</dbReference>
<proteinExistence type="predicted"/>
<dbReference type="Gene3D" id="2.60.40.10">
    <property type="entry name" value="Immunoglobulins"/>
    <property type="match status" value="3"/>
</dbReference>
<dbReference type="GO" id="GO:0030248">
    <property type="term" value="F:cellulose binding"/>
    <property type="evidence" value="ECO:0007669"/>
    <property type="project" value="InterPro"/>
</dbReference>
<dbReference type="SUPFAM" id="SSF49299">
    <property type="entry name" value="PKD domain"/>
    <property type="match status" value="1"/>
</dbReference>
<dbReference type="Pfam" id="PF18911">
    <property type="entry name" value="PKD_4"/>
    <property type="match status" value="1"/>
</dbReference>
<dbReference type="InterPro" id="IPR008965">
    <property type="entry name" value="CBM2/CBM3_carb-bd_dom_sf"/>
</dbReference>
<accession>A0A8T9SR83</accession>
<dbReference type="Pfam" id="PF18962">
    <property type="entry name" value="Por_Secre_tail"/>
    <property type="match status" value="1"/>
</dbReference>
<feature type="domain" description="CBM3" evidence="4">
    <location>
        <begin position="1433"/>
        <end position="1581"/>
    </location>
</feature>
<dbReference type="PANTHER" id="PTHR13817:SF73">
    <property type="entry name" value="FIBRONECTIN TYPE-III DOMAIN-CONTAINING PROTEIN"/>
    <property type="match status" value="1"/>
</dbReference>
<evidence type="ECO:0000256" key="1">
    <source>
        <dbReference type="ARBA" id="ARBA00022737"/>
    </source>
</evidence>
<dbReference type="SUPFAM" id="SSF49384">
    <property type="entry name" value="Carbohydrate-binding domain"/>
    <property type="match status" value="2"/>
</dbReference>
<sequence>MDTRFTLSSFRRPAQHLLGRLRTLVAATALGSLALPAQAQLPLAGTATTVDFNSLGTTAAGVLPAGFTFSAEAAPTYTSANNYTAFTQAANGNNFTSGGTYNFGAAASSSDRAIGFLASGTYTAPRHVLLAVQNTSGTTIQDLGVEFAVEKYRTNTRAFEWQFFVSADGVTWEAQSATVSLPAGTNAYHYPPVSETKQLTLTGLNLPANATYYLRWTYLGVGGSSNAQGIGLDDLVLTPTLAGGTTPTPTASISTTPSAYAGSYCLTASASSAAFEVPFTATGTFSGSFKAQLSNANGVFPTNTTANIIGTGSSSPISAVLPAGTPSGTGYRIRVVSDAPATLGTNNGTDLTVTLAPATNTVTVTPAGSQTLATTGTGTLLTATAAAPSTVNWLYGTSPAGPFTPLGDATTATYRVSGSDFPGAGTYYIVAQATTDCGNVTGTSAPITITLTAPQPQLTVSATTLTDFGSVVAGGASAGQSFTVSGSGLTSPILLTPPAGVEIRTGSNPFACCTISLAPAGGTVGNTTIDVRFAPTAAQAYQTSIPVTSTGQPAQAVAISGTGTAPVYPATLSTTAVAAITTTTATTGGTIANDGGSSVTARGVVWGTEVNPTLGTNSTVDSTEASTFTSVLRDLLPGTTYYVRAYATTAVSTAYGEEFAFTTAAVALATEPTTQPTLVATQVTSTSVQLRLTGGNGAKRLVLVRQGSTVDALPTDATTYTANAAFGQGSQVGTGNYVVYSGNADSVLVTGLRPATSYAFAAVAFNDNGTPFAENYLTTAPATLEQTTPAAPAQLLLVENFEYPVGTLLTANNWTAHSGAGSRSLTVVTPSLSYPGYDASNIGNATALTGSGEDVNRQFAPVYARTPVYASFLVNVSNATTTGDYFLHLGPANLGSAFRPRVFVRRSGTGKLQFGISGSGAPTYTTTEYELNTTYQLVVKYMFDESGNVSQLFINPAADAEPATANISVSEAGTSSPSDIGTLALRQGSSSPALVIDGIRVGTTYRTVQTGTTCETPQPTFAATTVCVGTATAFTSTSTVVEDNATFAWDVDGDGKTDYTTKGAFTHTYAAAGTYQTTLTITQGTCTNTYTQAVTVRALPTATLAGTATVCAGESTTLTVHLTGAAPWTVSYQPEGGSATTLTVTADQVNAEGNYLLTVQPAATTTYRLTAVSDANCTGLTPTGTATVIVNTPPVVTVPTVAPVSAAYGQTGASVAFAATATGSPAPVLTYSIVRNGTATAITSPYTFPVGTTTVTATATNSCGTVSETFAVTVQATAASLSVLHLDADRQLTNNAIKPYLQLRNESSTAIPYQQLTVRYWLTAENYAAMQGAVDYAQLGTGSVQLRYVPLTEPRQGAFGYMEYSFSAAAGNLAAGASSGPIQARFYKQDWTNFNEADDYSYANNSAYTKNARITVYRNGQLVGGVEPAPVAATRNLRVYVQNTSSSTTTNTISTTLQVRNEGNTPAAYQDLTVRYWLSPEGTAALLSAVDYAQLGNNNVRLVTGRSGTQTYAEVRFSAALGTFAPLSSTGNIQYRLYKQDWSAFQHTNDYSYQAKGNAILENARVTVYLQGQLVYGTEPAGALAASATSTALTVAEEGSASAAVALRSYPNPFSDETQLTFTLDQDQAYTLAIYDVSGRLVQQLPTGKANAGQPVHVTWQPAGLPAGVYLARLTTANGVQQVKLVRR</sequence>
<dbReference type="SMART" id="SM00060">
    <property type="entry name" value="FN3"/>
    <property type="match status" value="2"/>
</dbReference>
<name>A0A8T9SR83_9BACT</name>
<gene>
    <name evidence="5" type="ORF">MUN82_11255</name>
</gene>
<dbReference type="RefSeq" id="WP_245090196.1">
    <property type="nucleotide sequence ID" value="NZ_CP095053.1"/>
</dbReference>
<dbReference type="InterPro" id="IPR013783">
    <property type="entry name" value="Ig-like_fold"/>
</dbReference>
<dbReference type="Proteomes" id="UP000829925">
    <property type="component" value="Chromosome"/>
</dbReference>
<dbReference type="InterPro" id="IPR035986">
    <property type="entry name" value="PKD_dom_sf"/>
</dbReference>
<dbReference type="InterPro" id="IPR036116">
    <property type="entry name" value="FN3_sf"/>
</dbReference>
<dbReference type="PANTHER" id="PTHR13817">
    <property type="entry name" value="TITIN"/>
    <property type="match status" value="1"/>
</dbReference>
<dbReference type="InterPro" id="IPR036966">
    <property type="entry name" value="CBM3_sf"/>
</dbReference>
<keyword evidence="6" id="KW-1185">Reference proteome</keyword>
<dbReference type="InterPro" id="IPR001956">
    <property type="entry name" value="CBM3"/>
</dbReference>
<organism evidence="5 6">
    <name type="scientific">Hymenobacter aerilatus</name>
    <dbReference type="NCBI Taxonomy" id="2932251"/>
    <lineage>
        <taxon>Bacteria</taxon>
        <taxon>Pseudomonadati</taxon>
        <taxon>Bacteroidota</taxon>
        <taxon>Cytophagia</taxon>
        <taxon>Cytophagales</taxon>
        <taxon>Hymenobacteraceae</taxon>
        <taxon>Hymenobacter</taxon>
    </lineage>
</organism>
<evidence type="ECO:0000259" key="3">
    <source>
        <dbReference type="PROSITE" id="PS50093"/>
    </source>
</evidence>
<feature type="signal peptide" evidence="2">
    <location>
        <begin position="1"/>
        <end position="39"/>
    </location>
</feature>
<evidence type="ECO:0000313" key="5">
    <source>
        <dbReference type="EMBL" id="UOR03524.1"/>
    </source>
</evidence>
<evidence type="ECO:0000313" key="6">
    <source>
        <dbReference type="Proteomes" id="UP000829925"/>
    </source>
</evidence>
<feature type="domain" description="PKD" evidence="3">
    <location>
        <begin position="1034"/>
        <end position="1103"/>
    </location>
</feature>
<dbReference type="InterPro" id="IPR003961">
    <property type="entry name" value="FN3_dom"/>
</dbReference>
<dbReference type="Gene3D" id="2.60.40.710">
    <property type="entry name" value="Endoglucanase-like"/>
    <property type="match status" value="2"/>
</dbReference>
<dbReference type="SUPFAM" id="SSF49265">
    <property type="entry name" value="Fibronectin type III"/>
    <property type="match status" value="1"/>
</dbReference>